<evidence type="ECO:0000313" key="1">
    <source>
        <dbReference type="EMBL" id="MDF4026292.1"/>
    </source>
</evidence>
<name>A0ABT6BGW8_9GAMM</name>
<reference evidence="1 2" key="1">
    <citation type="journal article" date="2024" name="Curr. Microbiol.">
        <title>Luteibacter sahnii sp. nov., A Novel Yellow-Colored Xanthomonadin Pigment Producing Probiotic Bacterium from Healthy Rice Seed Microbiome.</title>
        <authorList>
            <person name="Jaiswal G."/>
            <person name="Rana R."/>
            <person name="Nayak P.K."/>
            <person name="Chouhan R."/>
            <person name="Gandhi S.G."/>
            <person name="Patel H.K."/>
            <person name="Patil P.B."/>
        </authorList>
    </citation>
    <scope>NUCLEOTIDE SEQUENCE [LARGE SCALE GENOMIC DNA]</scope>
    <source>
        <strain evidence="1 2">PPL201</strain>
    </source>
</reference>
<gene>
    <name evidence="1" type="ORF">P3W24_15065</name>
</gene>
<dbReference type="Gene3D" id="3.30.420.10">
    <property type="entry name" value="Ribonuclease H-like superfamily/Ribonuclease H"/>
    <property type="match status" value="1"/>
</dbReference>
<dbReference type="Proteomes" id="UP001528850">
    <property type="component" value="Unassembled WGS sequence"/>
</dbReference>
<keyword evidence="2" id="KW-1185">Reference proteome</keyword>
<dbReference type="InterPro" id="IPR036397">
    <property type="entry name" value="RNaseH_sf"/>
</dbReference>
<sequence>MDLFLDCEWADTLASELVSIALISLNGKKIFYAERDPLPSDPIPWTRTVVYPLLERGASAKSDADMTRALREFLADIDSPRILYDFGADRSLCQYVIDGFEVPDPSGPLPLGLEWRLCDELRADVERWWSSNRDQALRRHHALVDAQALRAAYMNRNHC</sequence>
<comment type="caution">
    <text evidence="1">The sequence shown here is derived from an EMBL/GenBank/DDBJ whole genome shotgun (WGS) entry which is preliminary data.</text>
</comment>
<dbReference type="EMBL" id="JARJJS010000004">
    <property type="protein sequence ID" value="MDF4026292.1"/>
    <property type="molecule type" value="Genomic_DNA"/>
</dbReference>
<dbReference type="RefSeq" id="WP_320551398.1">
    <property type="nucleotide sequence ID" value="NZ_JAQLOK010000003.1"/>
</dbReference>
<accession>A0ABT6BGW8</accession>
<organism evidence="1 2">
    <name type="scientific">Luteibacter sahnii</name>
    <dbReference type="NCBI Taxonomy" id="3021977"/>
    <lineage>
        <taxon>Bacteria</taxon>
        <taxon>Pseudomonadati</taxon>
        <taxon>Pseudomonadota</taxon>
        <taxon>Gammaproteobacteria</taxon>
        <taxon>Lysobacterales</taxon>
        <taxon>Rhodanobacteraceae</taxon>
        <taxon>Luteibacter</taxon>
    </lineage>
</organism>
<proteinExistence type="predicted"/>
<evidence type="ECO:0000313" key="2">
    <source>
        <dbReference type="Proteomes" id="UP001528850"/>
    </source>
</evidence>
<dbReference type="SUPFAM" id="SSF53098">
    <property type="entry name" value="Ribonuclease H-like"/>
    <property type="match status" value="1"/>
</dbReference>
<protein>
    <submittedName>
        <fullName evidence="1">3'-5' exoribonuclease</fullName>
    </submittedName>
</protein>
<dbReference type="InterPro" id="IPR012337">
    <property type="entry name" value="RNaseH-like_sf"/>
</dbReference>